<dbReference type="EMBL" id="JACHWJ010000001">
    <property type="protein sequence ID" value="MBB2957241.1"/>
    <property type="molecule type" value="Genomic_DNA"/>
</dbReference>
<dbReference type="AlphaFoldDB" id="A0A7W4YFQ1"/>
<evidence type="ECO:0000313" key="3">
    <source>
        <dbReference type="Proteomes" id="UP000545286"/>
    </source>
</evidence>
<dbReference type="Proteomes" id="UP000545286">
    <property type="component" value="Unassembled WGS sequence"/>
</dbReference>
<accession>A0A7W4YFQ1</accession>
<name>A0A7W4YFQ1_9MICO</name>
<proteinExistence type="predicted"/>
<comment type="caution">
    <text evidence="2">The sequence shown here is derived from an EMBL/GenBank/DDBJ whole genome shotgun (WGS) entry which is preliminary data.</text>
</comment>
<organism evidence="2 3">
    <name type="scientific">Pseudoclavibacter helvolus</name>
    <dbReference type="NCBI Taxonomy" id="255205"/>
    <lineage>
        <taxon>Bacteria</taxon>
        <taxon>Bacillati</taxon>
        <taxon>Actinomycetota</taxon>
        <taxon>Actinomycetes</taxon>
        <taxon>Micrococcales</taxon>
        <taxon>Microbacteriaceae</taxon>
        <taxon>Pseudoclavibacter</taxon>
    </lineage>
</organism>
<dbReference type="InterPro" id="IPR025948">
    <property type="entry name" value="HTH-like_dom"/>
</dbReference>
<keyword evidence="3" id="KW-1185">Reference proteome</keyword>
<evidence type="ECO:0000313" key="2">
    <source>
        <dbReference type="EMBL" id="MBB2957241.1"/>
    </source>
</evidence>
<reference evidence="2 3" key="1">
    <citation type="submission" date="2020-08" db="EMBL/GenBank/DDBJ databases">
        <title>Sequencing the genomes of 1000 actinobacteria strains.</title>
        <authorList>
            <person name="Klenk H.-P."/>
        </authorList>
    </citation>
    <scope>NUCLEOTIDE SEQUENCE [LARGE SCALE GENOMIC DNA]</scope>
    <source>
        <strain evidence="2 3">DSM 20419</strain>
    </source>
</reference>
<feature type="domain" description="HTH-like" evidence="1">
    <location>
        <begin position="3"/>
        <end position="39"/>
    </location>
</feature>
<sequence length="52" mass="5695">MFFEASDGTYGYRRIHADLAEAGTHCSPELVRRLMAEHKRLFGLSVGVGLAG</sequence>
<dbReference type="Pfam" id="PF13276">
    <property type="entry name" value="HTH_21"/>
    <property type="match status" value="1"/>
</dbReference>
<evidence type="ECO:0000259" key="1">
    <source>
        <dbReference type="Pfam" id="PF13276"/>
    </source>
</evidence>
<gene>
    <name evidence="2" type="ORF">FHX72_001353</name>
</gene>
<protein>
    <submittedName>
        <fullName evidence="2">Transposase InsO family protein</fullName>
    </submittedName>
</protein>